<proteinExistence type="predicted"/>
<protein>
    <submittedName>
        <fullName evidence="1">Uncharacterized protein</fullName>
    </submittedName>
</protein>
<dbReference type="AlphaFoldDB" id="A0AAV2N6N8"/>
<reference evidence="1" key="1">
    <citation type="submission" date="2024-04" db="EMBL/GenBank/DDBJ databases">
        <authorList>
            <consortium name="Molecular Ecology Group"/>
        </authorList>
    </citation>
    <scope>NUCLEOTIDE SEQUENCE</scope>
</reference>
<accession>A0AAV2N6N8</accession>
<gene>
    <name evidence="1" type="ORF">LPLAT_LOCUS2076</name>
</gene>
<sequence>MNVGGADVIVDGEWIENPDLLRGAMKYAKVLHERAFDTSRWLQNLRETPWREKVSDGTRGIAYPGWKKVVALPFTKIITIVEGVSCKGEAERHIVSKKFWENRECTCRKITIDAIRGICNYVTYRWKKKLFWKIILETQFIHL</sequence>
<dbReference type="Proteomes" id="UP001497644">
    <property type="component" value="Chromosome 11"/>
</dbReference>
<organism evidence="1 2">
    <name type="scientific">Lasius platythorax</name>
    <dbReference type="NCBI Taxonomy" id="488582"/>
    <lineage>
        <taxon>Eukaryota</taxon>
        <taxon>Metazoa</taxon>
        <taxon>Ecdysozoa</taxon>
        <taxon>Arthropoda</taxon>
        <taxon>Hexapoda</taxon>
        <taxon>Insecta</taxon>
        <taxon>Pterygota</taxon>
        <taxon>Neoptera</taxon>
        <taxon>Endopterygota</taxon>
        <taxon>Hymenoptera</taxon>
        <taxon>Apocrita</taxon>
        <taxon>Aculeata</taxon>
        <taxon>Formicoidea</taxon>
        <taxon>Formicidae</taxon>
        <taxon>Formicinae</taxon>
        <taxon>Lasius</taxon>
        <taxon>Lasius</taxon>
    </lineage>
</organism>
<keyword evidence="2" id="KW-1185">Reference proteome</keyword>
<dbReference type="EMBL" id="OZ034834">
    <property type="protein sequence ID" value="CAL1675765.1"/>
    <property type="molecule type" value="Genomic_DNA"/>
</dbReference>
<evidence type="ECO:0000313" key="2">
    <source>
        <dbReference type="Proteomes" id="UP001497644"/>
    </source>
</evidence>
<name>A0AAV2N6N8_9HYME</name>
<evidence type="ECO:0000313" key="1">
    <source>
        <dbReference type="EMBL" id="CAL1675765.1"/>
    </source>
</evidence>